<dbReference type="EMBL" id="CP143790">
    <property type="protein sequence ID" value="WVN90080.1"/>
    <property type="molecule type" value="Genomic_DNA"/>
</dbReference>
<gene>
    <name evidence="1" type="ORF">L203_105315</name>
</gene>
<reference evidence="1" key="2">
    <citation type="journal article" date="2022" name="Elife">
        <title>Obligate sexual reproduction of a homothallic fungus closely related to the Cryptococcus pathogenic species complex.</title>
        <authorList>
            <person name="Passer A.R."/>
            <person name="Clancey S.A."/>
            <person name="Shea T."/>
            <person name="David-Palma M."/>
            <person name="Averette A.F."/>
            <person name="Boekhout T."/>
            <person name="Porcel B.M."/>
            <person name="Nowrousian M."/>
            <person name="Cuomo C.A."/>
            <person name="Sun S."/>
            <person name="Heitman J."/>
            <person name="Coelho M.A."/>
        </authorList>
    </citation>
    <scope>NUCLEOTIDE SEQUENCE</scope>
    <source>
        <strain evidence="1">CBS 7841</strain>
    </source>
</reference>
<dbReference type="Proteomes" id="UP000094043">
    <property type="component" value="Chromosome 7"/>
</dbReference>
<dbReference type="RefSeq" id="XP_066070780.1">
    <property type="nucleotide sequence ID" value="XM_066214683.1"/>
</dbReference>
<protein>
    <submittedName>
        <fullName evidence="1">Uncharacterized protein</fullName>
    </submittedName>
</protein>
<keyword evidence="2" id="KW-1185">Reference proteome</keyword>
<organism evidence="1 2">
    <name type="scientific">Cryptococcus depauperatus CBS 7841</name>
    <dbReference type="NCBI Taxonomy" id="1295531"/>
    <lineage>
        <taxon>Eukaryota</taxon>
        <taxon>Fungi</taxon>
        <taxon>Dikarya</taxon>
        <taxon>Basidiomycota</taxon>
        <taxon>Agaricomycotina</taxon>
        <taxon>Tremellomycetes</taxon>
        <taxon>Tremellales</taxon>
        <taxon>Cryptococcaceae</taxon>
        <taxon>Cryptococcus</taxon>
    </lineage>
</organism>
<reference evidence="1" key="1">
    <citation type="submission" date="2016-06" db="EMBL/GenBank/DDBJ databases">
        <authorList>
            <person name="Cuomo C."/>
            <person name="Litvintseva A."/>
            <person name="Heitman J."/>
            <person name="Chen Y."/>
            <person name="Sun S."/>
            <person name="Springer D."/>
            <person name="Dromer F."/>
            <person name="Young S."/>
            <person name="Zeng Q."/>
            <person name="Chapman S."/>
            <person name="Gujja S."/>
            <person name="Saif S."/>
            <person name="Birren B."/>
        </authorList>
    </citation>
    <scope>NUCLEOTIDE SEQUENCE</scope>
    <source>
        <strain evidence="1">CBS 7841</strain>
    </source>
</reference>
<sequence>MNWPPGSDPDNSFLEPLRLPSPALVYPSDTPAENTWRDTAMEIIRTLRIDYDKDCEHLPADSIMAADVKTIGTSLQILEEASEIRDKEEMRGFTDTLLEYANTAVSRLSEHKDFTWHGPFGRWIERLDRLDHVLNQAETEEQSAVETSRSVEWM</sequence>
<dbReference type="KEGG" id="cdep:91089524"/>
<proteinExistence type="predicted"/>
<evidence type="ECO:0000313" key="1">
    <source>
        <dbReference type="EMBL" id="WVN90080.1"/>
    </source>
</evidence>
<dbReference type="AlphaFoldDB" id="A0AAJ8JX76"/>
<dbReference type="GeneID" id="91089524"/>
<accession>A0AAJ8JX76</accession>
<name>A0AAJ8JX76_9TREE</name>
<reference evidence="1" key="3">
    <citation type="submission" date="2024-01" db="EMBL/GenBank/DDBJ databases">
        <authorList>
            <person name="Coelho M.A."/>
            <person name="David-Palma M."/>
            <person name="Shea T."/>
            <person name="Sun S."/>
            <person name="Cuomo C.A."/>
            <person name="Heitman J."/>
        </authorList>
    </citation>
    <scope>NUCLEOTIDE SEQUENCE</scope>
    <source>
        <strain evidence="1">CBS 7841</strain>
    </source>
</reference>
<evidence type="ECO:0000313" key="2">
    <source>
        <dbReference type="Proteomes" id="UP000094043"/>
    </source>
</evidence>